<dbReference type="GO" id="GO:0008201">
    <property type="term" value="F:heparin binding"/>
    <property type="evidence" value="ECO:0007669"/>
    <property type="project" value="UniProtKB-UniRule"/>
</dbReference>
<evidence type="ECO:0000256" key="10">
    <source>
        <dbReference type="RuleBase" id="RU369117"/>
    </source>
</evidence>
<name>A0AAD7SIT9_9TELE</name>
<dbReference type="InterPro" id="IPR020091">
    <property type="entry name" value="PTN/MK_diS_sf"/>
</dbReference>
<dbReference type="Proteomes" id="UP001221898">
    <property type="component" value="Unassembled WGS sequence"/>
</dbReference>
<sequence length="174" mass="19289">MTVNHTDTEIRSTKMRGLLSVTMVLMVALMITTAETAKNRPGKAKHRKATSADCKPWRYANCVPNNRNCGPGVREGTCNGQTKKMKCSVPCNWKKGFGADCMYNFGHWGECDSATGIKSRSGTLKKVRYHSECQPTMRVSKPCPPKTQTPKPPKPKGKKGRGRRAEGELRRYGA</sequence>
<dbReference type="InterPro" id="IPR038130">
    <property type="entry name" value="PTN/MK_C_dom_sf"/>
</dbReference>
<dbReference type="InterPro" id="IPR020090">
    <property type="entry name" value="PTN/MK_C_dom"/>
</dbReference>
<evidence type="ECO:0000259" key="13">
    <source>
        <dbReference type="Pfam" id="PF05196"/>
    </source>
</evidence>
<dbReference type="InterPro" id="IPR037122">
    <property type="entry name" value="PTN/MK_N_dom_sf"/>
</dbReference>
<dbReference type="PRINTS" id="PR00269">
    <property type="entry name" value="PTNMIDKINE"/>
</dbReference>
<dbReference type="SUPFAM" id="SSF57288">
    <property type="entry name" value="Midkine"/>
    <property type="match status" value="2"/>
</dbReference>
<dbReference type="GO" id="GO:0051781">
    <property type="term" value="P:positive regulation of cell division"/>
    <property type="evidence" value="ECO:0007669"/>
    <property type="project" value="UniProtKB-UniRule"/>
</dbReference>
<evidence type="ECO:0000256" key="1">
    <source>
        <dbReference type="ARBA" id="ARBA00004613"/>
    </source>
</evidence>
<dbReference type="InterPro" id="IPR000762">
    <property type="entry name" value="Midkine_heparin-bd_GF"/>
</dbReference>
<feature type="domain" description="Pleiotrophin/Midkine C-terminal" evidence="12">
    <location>
        <begin position="98"/>
        <end position="161"/>
    </location>
</feature>
<evidence type="ECO:0000256" key="4">
    <source>
        <dbReference type="ARBA" id="ARBA00022525"/>
    </source>
</evidence>
<comment type="function">
    <text evidence="10">Secreted protein that functions as cytokine and growth factor and mediates its signal through cell-surface proteoglycan and non-proteoglycan receptors. Regulates many processes like inflammatory response, cell proliferation, cell adhesion, cell growth, cell survival, tissue regeneration, cell differentiation and cell migration.</text>
</comment>
<evidence type="ECO:0000256" key="9">
    <source>
        <dbReference type="ARBA" id="ARBA00023246"/>
    </source>
</evidence>
<keyword evidence="6" id="KW-0732">Signal</keyword>
<keyword evidence="9 10" id="KW-0497">Mitogen</keyword>
<dbReference type="Pfam" id="PF01091">
    <property type="entry name" value="PTN_MK_C"/>
    <property type="match status" value="1"/>
</dbReference>
<gene>
    <name evidence="14" type="ORF">AAFF_G00362210</name>
</gene>
<dbReference type="EMBL" id="JAINUG010000061">
    <property type="protein sequence ID" value="KAJ8402907.1"/>
    <property type="molecule type" value="Genomic_DNA"/>
</dbReference>
<evidence type="ECO:0000256" key="11">
    <source>
        <dbReference type="SAM" id="MobiDB-lite"/>
    </source>
</evidence>
<feature type="compositionally biased region" description="Pro residues" evidence="11">
    <location>
        <begin position="142"/>
        <end position="152"/>
    </location>
</feature>
<comment type="caution">
    <text evidence="14">The sequence shown here is derived from an EMBL/GenBank/DDBJ whole genome shotgun (WGS) entry which is preliminary data.</text>
</comment>
<keyword evidence="4 10" id="KW-0964">Secreted</keyword>
<keyword evidence="5 10" id="KW-0358">Heparin-binding</keyword>
<evidence type="ECO:0000256" key="8">
    <source>
        <dbReference type="ARBA" id="ARBA00023157"/>
    </source>
</evidence>
<keyword evidence="7 10" id="KW-0339">Growth factor</keyword>
<protein>
    <recommendedName>
        <fullName evidence="10">Midkine</fullName>
        <shortName evidence="10">MK</shortName>
    </recommendedName>
</protein>
<dbReference type="PANTHER" id="PTHR13850">
    <property type="entry name" value="PLEIOTROPHIN FAMILY MEMBER"/>
    <property type="match status" value="1"/>
</dbReference>
<dbReference type="Gene3D" id="2.30.90.10">
    <property type="entry name" value="Heparin-binding Growth Factor, Midkine, Chain A- C-terminal Domain"/>
    <property type="match status" value="1"/>
</dbReference>
<feature type="domain" description="Pleiotrophin/Midkine N-terminal" evidence="13">
    <location>
        <begin position="45"/>
        <end position="97"/>
    </location>
</feature>
<dbReference type="AlphaFoldDB" id="A0AAD7SIT9"/>
<keyword evidence="8 10" id="KW-1015">Disulfide bond</keyword>
<dbReference type="Gene3D" id="2.20.60.10">
    <property type="entry name" value="Pleiotrophin/Midkine, N-terminal domain"/>
    <property type="match status" value="1"/>
</dbReference>
<evidence type="ECO:0000256" key="6">
    <source>
        <dbReference type="ARBA" id="ARBA00022729"/>
    </source>
</evidence>
<dbReference type="FunFam" id="2.30.90.10:FF:000001">
    <property type="entry name" value="Pleiotrophin"/>
    <property type="match status" value="1"/>
</dbReference>
<evidence type="ECO:0000259" key="12">
    <source>
        <dbReference type="Pfam" id="PF01091"/>
    </source>
</evidence>
<dbReference type="Pfam" id="PF05196">
    <property type="entry name" value="PTN_MK_N"/>
    <property type="match status" value="1"/>
</dbReference>
<feature type="compositionally biased region" description="Basic residues" evidence="11">
    <location>
        <begin position="153"/>
        <end position="162"/>
    </location>
</feature>
<feature type="region of interest" description="Disordered" evidence="11">
    <location>
        <begin position="133"/>
        <end position="174"/>
    </location>
</feature>
<reference evidence="14" key="1">
    <citation type="journal article" date="2023" name="Science">
        <title>Genome structures resolve the early diversification of teleost fishes.</title>
        <authorList>
            <person name="Parey E."/>
            <person name="Louis A."/>
            <person name="Montfort J."/>
            <person name="Bouchez O."/>
            <person name="Roques C."/>
            <person name="Iampietro C."/>
            <person name="Lluch J."/>
            <person name="Castinel A."/>
            <person name="Donnadieu C."/>
            <person name="Desvignes T."/>
            <person name="Floi Bucao C."/>
            <person name="Jouanno E."/>
            <person name="Wen M."/>
            <person name="Mejri S."/>
            <person name="Dirks R."/>
            <person name="Jansen H."/>
            <person name="Henkel C."/>
            <person name="Chen W.J."/>
            <person name="Zahm M."/>
            <person name="Cabau C."/>
            <person name="Klopp C."/>
            <person name="Thompson A.W."/>
            <person name="Robinson-Rechavi M."/>
            <person name="Braasch I."/>
            <person name="Lecointre G."/>
            <person name="Bobe J."/>
            <person name="Postlethwait J.H."/>
            <person name="Berthelot C."/>
            <person name="Roest Crollius H."/>
            <person name="Guiguen Y."/>
        </authorList>
    </citation>
    <scope>NUCLEOTIDE SEQUENCE</scope>
    <source>
        <strain evidence="14">NC1722</strain>
    </source>
</reference>
<evidence type="ECO:0000256" key="5">
    <source>
        <dbReference type="ARBA" id="ARBA00022674"/>
    </source>
</evidence>
<evidence type="ECO:0000313" key="15">
    <source>
        <dbReference type="Proteomes" id="UP001221898"/>
    </source>
</evidence>
<dbReference type="PANTHER" id="PTHR13850:SF2">
    <property type="entry name" value="MIDKINE"/>
    <property type="match status" value="1"/>
</dbReference>
<dbReference type="GO" id="GO:0008083">
    <property type="term" value="F:growth factor activity"/>
    <property type="evidence" value="ECO:0007669"/>
    <property type="project" value="UniProtKB-UniRule"/>
</dbReference>
<proteinExistence type="inferred from homology"/>
<organism evidence="14 15">
    <name type="scientific">Aldrovandia affinis</name>
    <dbReference type="NCBI Taxonomy" id="143900"/>
    <lineage>
        <taxon>Eukaryota</taxon>
        <taxon>Metazoa</taxon>
        <taxon>Chordata</taxon>
        <taxon>Craniata</taxon>
        <taxon>Vertebrata</taxon>
        <taxon>Euteleostomi</taxon>
        <taxon>Actinopterygii</taxon>
        <taxon>Neopterygii</taxon>
        <taxon>Teleostei</taxon>
        <taxon>Notacanthiformes</taxon>
        <taxon>Halosauridae</taxon>
        <taxon>Aldrovandia</taxon>
    </lineage>
</organism>
<keyword evidence="15" id="KW-1185">Reference proteome</keyword>
<comment type="similarity">
    <text evidence="2 10">Belongs to the pleiotrophin family.</text>
</comment>
<dbReference type="GO" id="GO:0005576">
    <property type="term" value="C:extracellular region"/>
    <property type="evidence" value="ECO:0007669"/>
    <property type="project" value="UniProtKB-SubCell"/>
</dbReference>
<dbReference type="InterPro" id="IPR020089">
    <property type="entry name" value="PTN/MK_N_dom"/>
</dbReference>
<evidence type="ECO:0000313" key="14">
    <source>
        <dbReference type="EMBL" id="KAJ8402907.1"/>
    </source>
</evidence>
<evidence type="ECO:0000256" key="3">
    <source>
        <dbReference type="ARBA" id="ARBA00022473"/>
    </source>
</evidence>
<comment type="subcellular location">
    <subcellularLocation>
        <location evidence="1 10">Secreted</location>
    </subcellularLocation>
</comment>
<evidence type="ECO:0000256" key="7">
    <source>
        <dbReference type="ARBA" id="ARBA00023030"/>
    </source>
</evidence>
<keyword evidence="3" id="KW-0217">Developmental protein</keyword>
<evidence type="ECO:0000256" key="2">
    <source>
        <dbReference type="ARBA" id="ARBA00005403"/>
    </source>
</evidence>
<accession>A0AAD7SIT9</accession>
<feature type="compositionally biased region" description="Basic and acidic residues" evidence="11">
    <location>
        <begin position="163"/>
        <end position="174"/>
    </location>
</feature>
<dbReference type="SMART" id="SM00193">
    <property type="entry name" value="PTN"/>
    <property type="match status" value="1"/>
</dbReference>